<evidence type="ECO:0000313" key="2">
    <source>
        <dbReference type="EMBL" id="PXV62743.1"/>
    </source>
</evidence>
<evidence type="ECO:0000256" key="1">
    <source>
        <dbReference type="SAM" id="MobiDB-lite"/>
    </source>
</evidence>
<organism evidence="2 3">
    <name type="scientific">Sinimarinibacterium flocculans</name>
    <dbReference type="NCBI Taxonomy" id="985250"/>
    <lineage>
        <taxon>Bacteria</taxon>
        <taxon>Pseudomonadati</taxon>
        <taxon>Pseudomonadota</taxon>
        <taxon>Gammaproteobacteria</taxon>
        <taxon>Nevskiales</taxon>
        <taxon>Nevskiaceae</taxon>
        <taxon>Sinimarinibacterium</taxon>
    </lineage>
</organism>
<feature type="compositionally biased region" description="Low complexity" evidence="1">
    <location>
        <begin position="69"/>
        <end position="82"/>
    </location>
</feature>
<reference evidence="2 3" key="1">
    <citation type="submission" date="2018-04" db="EMBL/GenBank/DDBJ databases">
        <title>Genomic Encyclopedia of Type Strains, Phase IV (KMG-IV): sequencing the most valuable type-strain genomes for metagenomic binning, comparative biology and taxonomic classification.</title>
        <authorList>
            <person name="Goeker M."/>
        </authorList>
    </citation>
    <scope>NUCLEOTIDE SEQUENCE [LARGE SCALE GENOMIC DNA]</scope>
    <source>
        <strain evidence="2 3">DSM 104150</strain>
    </source>
</reference>
<gene>
    <name evidence="2" type="ORF">C8D93_1272</name>
</gene>
<name>A0A318E4P4_9GAMM</name>
<dbReference type="OrthoDB" id="7477520at2"/>
<sequence>MTQPKHSPESKIAIDLSEPCFIEAGDDDPLHAPLPPSPTLYRAHELFEVREGESLMEAMDRASRESEEAAAAKAAAQGAGDD</sequence>
<dbReference type="RefSeq" id="WP_110267075.1">
    <property type="nucleotide sequence ID" value="NZ_CAWNXA010000027.1"/>
</dbReference>
<dbReference type="AlphaFoldDB" id="A0A318E4P4"/>
<comment type="caution">
    <text evidence="2">The sequence shown here is derived from an EMBL/GenBank/DDBJ whole genome shotgun (WGS) entry which is preliminary data.</text>
</comment>
<dbReference type="EMBL" id="QICN01000027">
    <property type="protein sequence ID" value="PXV62743.1"/>
    <property type="molecule type" value="Genomic_DNA"/>
</dbReference>
<evidence type="ECO:0000313" key="3">
    <source>
        <dbReference type="Proteomes" id="UP000248330"/>
    </source>
</evidence>
<protein>
    <submittedName>
        <fullName evidence="2">Uncharacterized protein</fullName>
    </submittedName>
</protein>
<dbReference type="Proteomes" id="UP000248330">
    <property type="component" value="Unassembled WGS sequence"/>
</dbReference>
<proteinExistence type="predicted"/>
<feature type="region of interest" description="Disordered" evidence="1">
    <location>
        <begin position="60"/>
        <end position="82"/>
    </location>
</feature>
<keyword evidence="3" id="KW-1185">Reference proteome</keyword>
<accession>A0A318E4P4</accession>